<protein>
    <submittedName>
        <fullName evidence="1">Uncharacterized protein</fullName>
    </submittedName>
</protein>
<dbReference type="EMBL" id="SLUI01000001">
    <property type="protein sequence ID" value="TCL39984.1"/>
    <property type="molecule type" value="Genomic_DNA"/>
</dbReference>
<dbReference type="RefSeq" id="WP_165898744.1">
    <property type="nucleotide sequence ID" value="NZ_SLUI01000001.1"/>
</dbReference>
<keyword evidence="2" id="KW-1185">Reference proteome</keyword>
<evidence type="ECO:0000313" key="2">
    <source>
        <dbReference type="Proteomes" id="UP000295063"/>
    </source>
</evidence>
<name>A0A4R1Q4H8_9FIRM</name>
<proteinExistence type="predicted"/>
<evidence type="ECO:0000313" key="1">
    <source>
        <dbReference type="EMBL" id="TCL39984.1"/>
    </source>
</evidence>
<comment type="caution">
    <text evidence="1">The sequence shown here is derived from an EMBL/GenBank/DDBJ whole genome shotgun (WGS) entry which is preliminary data.</text>
</comment>
<accession>A0A4R1Q4H8</accession>
<reference evidence="1 2" key="1">
    <citation type="submission" date="2019-03" db="EMBL/GenBank/DDBJ databases">
        <title>Genomic Encyclopedia of Type Strains, Phase IV (KMG-IV): sequencing the most valuable type-strain genomes for metagenomic binning, comparative biology and taxonomic classification.</title>
        <authorList>
            <person name="Goeker M."/>
        </authorList>
    </citation>
    <scope>NUCLEOTIDE SEQUENCE [LARGE SCALE GENOMIC DNA]</scope>
    <source>
        <strain evidence="1 2">DSM 15969</strain>
    </source>
</reference>
<dbReference type="Proteomes" id="UP000295063">
    <property type="component" value="Unassembled WGS sequence"/>
</dbReference>
<gene>
    <name evidence="1" type="ORF">EV210_101184</name>
</gene>
<dbReference type="AlphaFoldDB" id="A0A4R1Q4H8"/>
<sequence>MSLNNEIKKLPRSQGQIDEMMIIELIGIEKYDALLKMGFVIVRKEPQQ</sequence>
<organism evidence="1 2">
    <name type="scientific">Anaerospora hongkongensis</name>
    <dbReference type="NCBI Taxonomy" id="244830"/>
    <lineage>
        <taxon>Bacteria</taxon>
        <taxon>Bacillati</taxon>
        <taxon>Bacillota</taxon>
        <taxon>Negativicutes</taxon>
        <taxon>Selenomonadales</taxon>
        <taxon>Sporomusaceae</taxon>
        <taxon>Anaerospora</taxon>
    </lineage>
</organism>